<dbReference type="Proteomes" id="UP000039021">
    <property type="component" value="Unassembled WGS sequence"/>
</dbReference>
<evidence type="ECO:0000313" key="2">
    <source>
        <dbReference type="EMBL" id="COW80841.1"/>
    </source>
</evidence>
<protein>
    <submittedName>
        <fullName evidence="2">Uncharacterized protein</fullName>
    </submittedName>
</protein>
<proteinExistence type="predicted"/>
<keyword evidence="1" id="KW-0812">Transmembrane</keyword>
<gene>
    <name evidence="2" type="ORF">ERS007739_00116</name>
</gene>
<dbReference type="AlphaFoldDB" id="A0A916L7D1"/>
<feature type="transmembrane region" description="Helical" evidence="1">
    <location>
        <begin position="46"/>
        <end position="66"/>
    </location>
</feature>
<dbReference type="EMBL" id="CSBK01000025">
    <property type="protein sequence ID" value="COW80841.1"/>
    <property type="molecule type" value="Genomic_DNA"/>
</dbReference>
<reference evidence="3" key="1">
    <citation type="submission" date="2015-03" db="EMBL/GenBank/DDBJ databases">
        <authorList>
            <consortium name="Pathogen Informatics"/>
        </authorList>
    </citation>
    <scope>NUCLEOTIDE SEQUENCE [LARGE SCALE GENOMIC DNA]</scope>
    <source>
        <strain evidence="3">N09902308</strain>
    </source>
</reference>
<organism evidence="2 3">
    <name type="scientific">Mycobacterium tuberculosis</name>
    <dbReference type="NCBI Taxonomy" id="1773"/>
    <lineage>
        <taxon>Bacteria</taxon>
        <taxon>Bacillati</taxon>
        <taxon>Actinomycetota</taxon>
        <taxon>Actinomycetes</taxon>
        <taxon>Mycobacteriales</taxon>
        <taxon>Mycobacteriaceae</taxon>
        <taxon>Mycobacterium</taxon>
        <taxon>Mycobacterium tuberculosis complex</taxon>
    </lineage>
</organism>
<name>A0A916L7D1_MYCTX</name>
<evidence type="ECO:0000256" key="1">
    <source>
        <dbReference type="SAM" id="Phobius"/>
    </source>
</evidence>
<comment type="caution">
    <text evidence="2">The sequence shown here is derived from an EMBL/GenBank/DDBJ whole genome shotgun (WGS) entry which is preliminary data.</text>
</comment>
<accession>A0A916L7D1</accession>
<evidence type="ECO:0000313" key="3">
    <source>
        <dbReference type="Proteomes" id="UP000039021"/>
    </source>
</evidence>
<sequence>MSEPVNNTPESTGTAGLAGRFLATHDTASAKDSRSKRNVKSVRPTLVVAASIAPFHLTMSSIPWLAPR</sequence>
<keyword evidence="1" id="KW-0472">Membrane</keyword>
<keyword evidence="1" id="KW-1133">Transmembrane helix</keyword>